<protein>
    <submittedName>
        <fullName evidence="2">Uncharacterized protein</fullName>
    </submittedName>
</protein>
<dbReference type="EMBL" id="JACSQL010000011">
    <property type="protein sequence ID" value="MBD7970310.1"/>
    <property type="molecule type" value="Genomic_DNA"/>
</dbReference>
<evidence type="ECO:0000313" key="3">
    <source>
        <dbReference type="Proteomes" id="UP000608071"/>
    </source>
</evidence>
<feature type="transmembrane region" description="Helical" evidence="1">
    <location>
        <begin position="41"/>
        <end position="59"/>
    </location>
</feature>
<evidence type="ECO:0000256" key="1">
    <source>
        <dbReference type="SAM" id="Phobius"/>
    </source>
</evidence>
<proteinExistence type="predicted"/>
<dbReference type="RefSeq" id="WP_191803272.1">
    <property type="nucleotide sequence ID" value="NZ_JACSQL010000011.1"/>
</dbReference>
<evidence type="ECO:0000313" key="2">
    <source>
        <dbReference type="EMBL" id="MBD7970310.1"/>
    </source>
</evidence>
<gene>
    <name evidence="2" type="ORF">H9647_19780</name>
</gene>
<keyword evidence="1" id="KW-0812">Transmembrane</keyword>
<name>A0ABR8T3F5_9BACL</name>
<comment type="caution">
    <text evidence="2">The sequence shown here is derived from an EMBL/GenBank/DDBJ whole genome shotgun (WGS) entry which is preliminary data.</text>
</comment>
<keyword evidence="1" id="KW-1133">Transmembrane helix</keyword>
<keyword evidence="3" id="KW-1185">Reference proteome</keyword>
<dbReference type="Proteomes" id="UP000608071">
    <property type="component" value="Unassembled WGS sequence"/>
</dbReference>
<sequence>MGDFKENVFKVDILTGTGGSWDLGSFLENSFDTLGTWGSRFVMIIGIICLVFAVWQIATGLWSHGKKQTNWFISIVLLLVGGVLSASTGFEFVKTIAGGGRKTIEDLGGGAILLFEYSKFFFFK</sequence>
<accession>A0ABR8T3F5</accession>
<reference evidence="2 3" key="1">
    <citation type="submission" date="2020-08" db="EMBL/GenBank/DDBJ databases">
        <title>A Genomic Blueprint of the Chicken Gut Microbiome.</title>
        <authorList>
            <person name="Gilroy R."/>
            <person name="Ravi A."/>
            <person name="Getino M."/>
            <person name="Pursley I."/>
            <person name="Horton D.L."/>
            <person name="Alikhan N.-F."/>
            <person name="Baker D."/>
            <person name="Gharbi K."/>
            <person name="Hall N."/>
            <person name="Watson M."/>
            <person name="Adriaenssens E.M."/>
            <person name="Foster-Nyarko E."/>
            <person name="Jarju S."/>
            <person name="Secka A."/>
            <person name="Antonio M."/>
            <person name="Oren A."/>
            <person name="Chaudhuri R."/>
            <person name="La Ragione R.M."/>
            <person name="Hildebrand F."/>
            <person name="Pallen M.J."/>
        </authorList>
    </citation>
    <scope>NUCLEOTIDE SEQUENCE [LARGE SCALE GENOMIC DNA]</scope>
    <source>
        <strain evidence="2 3">Sa2BVA9</strain>
    </source>
</reference>
<feature type="transmembrane region" description="Helical" evidence="1">
    <location>
        <begin position="71"/>
        <end position="93"/>
    </location>
</feature>
<organism evidence="2 3">
    <name type="scientific">Paenibacillus gallinarum</name>
    <dbReference type="NCBI Taxonomy" id="2762232"/>
    <lineage>
        <taxon>Bacteria</taxon>
        <taxon>Bacillati</taxon>
        <taxon>Bacillota</taxon>
        <taxon>Bacilli</taxon>
        <taxon>Bacillales</taxon>
        <taxon>Paenibacillaceae</taxon>
        <taxon>Paenibacillus</taxon>
    </lineage>
</organism>
<keyword evidence="1" id="KW-0472">Membrane</keyword>